<accession>A0A8S9GR00</accession>
<sequence length="143" mass="15530">MLHPALSCDDVERAYLNAFVTVIYLIYLRSDQTLREETLESTGEDGRYVYDGGCCGYLAEHWSCKSFFLIQGTGVGIRRNFGGGLVGTLLVEFSGIVSTEAVLNFAGVVEIEFAGAVEPGSYILYPVNNVCSGLLVRLLGKMA</sequence>
<reference evidence="1" key="1">
    <citation type="submission" date="2019-12" db="EMBL/GenBank/DDBJ databases">
        <title>Genome sequencing and annotation of Brassica cretica.</title>
        <authorList>
            <person name="Studholme D.J."/>
            <person name="Sarris P.F."/>
        </authorList>
    </citation>
    <scope>NUCLEOTIDE SEQUENCE</scope>
    <source>
        <strain evidence="1">PFS-102/07</strain>
        <tissue evidence="1">Leaf</tissue>
    </source>
</reference>
<dbReference type="EMBL" id="QGKY02001925">
    <property type="protein sequence ID" value="KAF2548961.1"/>
    <property type="molecule type" value="Genomic_DNA"/>
</dbReference>
<organism evidence="1">
    <name type="scientific">Brassica cretica</name>
    <name type="common">Mustard</name>
    <dbReference type="NCBI Taxonomy" id="69181"/>
    <lineage>
        <taxon>Eukaryota</taxon>
        <taxon>Viridiplantae</taxon>
        <taxon>Streptophyta</taxon>
        <taxon>Embryophyta</taxon>
        <taxon>Tracheophyta</taxon>
        <taxon>Spermatophyta</taxon>
        <taxon>Magnoliopsida</taxon>
        <taxon>eudicotyledons</taxon>
        <taxon>Gunneridae</taxon>
        <taxon>Pentapetalae</taxon>
        <taxon>rosids</taxon>
        <taxon>malvids</taxon>
        <taxon>Brassicales</taxon>
        <taxon>Brassicaceae</taxon>
        <taxon>Brassiceae</taxon>
        <taxon>Brassica</taxon>
    </lineage>
</organism>
<evidence type="ECO:0000313" key="1">
    <source>
        <dbReference type="EMBL" id="KAF2548961.1"/>
    </source>
</evidence>
<gene>
    <name evidence="1" type="ORF">F2Q70_00023839</name>
</gene>
<proteinExistence type="predicted"/>
<protein>
    <submittedName>
        <fullName evidence="1">Uncharacterized protein</fullName>
    </submittedName>
</protein>
<dbReference type="AlphaFoldDB" id="A0A8S9GR00"/>
<name>A0A8S9GR00_BRACR</name>
<comment type="caution">
    <text evidence="1">The sequence shown here is derived from an EMBL/GenBank/DDBJ whole genome shotgun (WGS) entry which is preliminary data.</text>
</comment>